<feature type="transmembrane region" description="Helical" evidence="3">
    <location>
        <begin position="285"/>
        <end position="307"/>
    </location>
</feature>
<keyword evidence="1" id="KW-1015">Disulfide bond</keyword>
<dbReference type="EMBL" id="BEYU01000111">
    <property type="protein sequence ID" value="GBG31999.1"/>
    <property type="molecule type" value="Genomic_DNA"/>
</dbReference>
<sequence>MNQSTGEVLCDNTAAYLNNLANIYPQPWGGVCGGHGTCVNGVCVCDAGWTGRSDFINTEDITCDVSDVAVHVLWFINFASLAWSIGSTRHIIHSRWKRHWEQVEKHEARGQRYRIRDNRGLLAILVFLVLDAPAGFLLGIIMMATEDQRVGLSWGVTILFFLVSLGFYLMVFFFQPQLLALILRGCRAKESVVQAAKNWGLASLSFSIIAAALPFITLLFSDGRDVTAQAVYMSYFSLNVVALTVYGTQAFGIQYKFNQLMSENDVRKDSASDQIRKRMVSFQRVILFQATVQGVIFLTFLLIPYFYNKHEYFMPISWIGGNEIFRNLIRTSAAYKPASSSSDTTATTARTGTRNGLAATTNVVSSAATSVSSTSTVDRPAPVSLQNFSAKASVFFSPDKANPGEDDSDDAFSLDENSDYV</sequence>
<evidence type="ECO:0000256" key="2">
    <source>
        <dbReference type="SAM" id="MobiDB-lite"/>
    </source>
</evidence>
<dbReference type="AlphaFoldDB" id="A0A2R5GNX0"/>
<evidence type="ECO:0000256" key="3">
    <source>
        <dbReference type="SAM" id="Phobius"/>
    </source>
</evidence>
<dbReference type="OrthoDB" id="442731at2759"/>
<evidence type="ECO:0000256" key="1">
    <source>
        <dbReference type="ARBA" id="ARBA00023157"/>
    </source>
</evidence>
<protein>
    <submittedName>
        <fullName evidence="5">Teneurin-2</fullName>
    </submittedName>
</protein>
<dbReference type="Pfam" id="PF07974">
    <property type="entry name" value="EGF_2"/>
    <property type="match status" value="1"/>
</dbReference>
<keyword evidence="6" id="KW-1185">Reference proteome</keyword>
<dbReference type="Proteomes" id="UP000241890">
    <property type="component" value="Unassembled WGS sequence"/>
</dbReference>
<feature type="region of interest" description="Disordered" evidence="2">
    <location>
        <begin position="398"/>
        <end position="421"/>
    </location>
</feature>
<feature type="compositionally biased region" description="Acidic residues" evidence="2">
    <location>
        <begin position="404"/>
        <end position="421"/>
    </location>
</feature>
<reference evidence="5 6" key="1">
    <citation type="submission" date="2017-12" db="EMBL/GenBank/DDBJ databases">
        <title>Sequencing, de novo assembly and annotation of complete genome of a new Thraustochytrid species, strain FCC1311.</title>
        <authorList>
            <person name="Sedici K."/>
            <person name="Godart F."/>
            <person name="Aiese Cigliano R."/>
            <person name="Sanseverino W."/>
            <person name="Barakat M."/>
            <person name="Ortet P."/>
            <person name="Marechal E."/>
            <person name="Cagnac O."/>
            <person name="Amato A."/>
        </authorList>
    </citation>
    <scope>NUCLEOTIDE SEQUENCE [LARGE SCALE GENOMIC DNA]</scope>
</reference>
<keyword evidence="3" id="KW-0472">Membrane</keyword>
<feature type="transmembrane region" description="Helical" evidence="3">
    <location>
        <begin position="232"/>
        <end position="253"/>
    </location>
</feature>
<dbReference type="InParanoid" id="A0A2R5GNX0"/>
<proteinExistence type="predicted"/>
<feature type="domain" description="Epidermal growth factor-like" evidence="4">
    <location>
        <begin position="26"/>
        <end position="52"/>
    </location>
</feature>
<feature type="transmembrane region" description="Helical" evidence="3">
    <location>
        <begin position="121"/>
        <end position="145"/>
    </location>
</feature>
<keyword evidence="3" id="KW-0812">Transmembrane</keyword>
<dbReference type="Gene3D" id="2.10.25.10">
    <property type="entry name" value="Laminin"/>
    <property type="match status" value="1"/>
</dbReference>
<feature type="transmembrane region" description="Helical" evidence="3">
    <location>
        <begin position="151"/>
        <end position="174"/>
    </location>
</feature>
<gene>
    <name evidence="5" type="ORF">FCC1311_082242</name>
</gene>
<organism evidence="5 6">
    <name type="scientific">Hondaea fermentalgiana</name>
    <dbReference type="NCBI Taxonomy" id="2315210"/>
    <lineage>
        <taxon>Eukaryota</taxon>
        <taxon>Sar</taxon>
        <taxon>Stramenopiles</taxon>
        <taxon>Bigyra</taxon>
        <taxon>Labyrinthulomycetes</taxon>
        <taxon>Thraustochytrida</taxon>
        <taxon>Thraustochytriidae</taxon>
        <taxon>Hondaea</taxon>
    </lineage>
</organism>
<evidence type="ECO:0000313" key="6">
    <source>
        <dbReference type="Proteomes" id="UP000241890"/>
    </source>
</evidence>
<evidence type="ECO:0000313" key="5">
    <source>
        <dbReference type="EMBL" id="GBG31999.1"/>
    </source>
</evidence>
<keyword evidence="3" id="KW-1133">Transmembrane helix</keyword>
<feature type="transmembrane region" description="Helical" evidence="3">
    <location>
        <begin position="199"/>
        <end position="220"/>
    </location>
</feature>
<dbReference type="CDD" id="cd00053">
    <property type="entry name" value="EGF"/>
    <property type="match status" value="1"/>
</dbReference>
<accession>A0A2R5GNX0</accession>
<comment type="caution">
    <text evidence="5">The sequence shown here is derived from an EMBL/GenBank/DDBJ whole genome shotgun (WGS) entry which is preliminary data.</text>
</comment>
<name>A0A2R5GNX0_9STRA</name>
<evidence type="ECO:0000259" key="4">
    <source>
        <dbReference type="Pfam" id="PF07974"/>
    </source>
</evidence>
<dbReference type="InterPro" id="IPR013111">
    <property type="entry name" value="EGF_extracell"/>
</dbReference>